<name>A0ACC2I6F6_9PLEO</name>
<accession>A0ACC2I6F6</accession>
<protein>
    <submittedName>
        <fullName evidence="1">Uncharacterized protein</fullName>
    </submittedName>
</protein>
<evidence type="ECO:0000313" key="1">
    <source>
        <dbReference type="EMBL" id="KAJ8110742.1"/>
    </source>
</evidence>
<dbReference type="Proteomes" id="UP001153331">
    <property type="component" value="Unassembled WGS sequence"/>
</dbReference>
<organism evidence="1 2">
    <name type="scientific">Boeremia exigua</name>
    <dbReference type="NCBI Taxonomy" id="749465"/>
    <lineage>
        <taxon>Eukaryota</taxon>
        <taxon>Fungi</taxon>
        <taxon>Dikarya</taxon>
        <taxon>Ascomycota</taxon>
        <taxon>Pezizomycotina</taxon>
        <taxon>Dothideomycetes</taxon>
        <taxon>Pleosporomycetidae</taxon>
        <taxon>Pleosporales</taxon>
        <taxon>Pleosporineae</taxon>
        <taxon>Didymellaceae</taxon>
        <taxon>Boeremia</taxon>
    </lineage>
</organism>
<comment type="caution">
    <text evidence="1">The sequence shown here is derived from an EMBL/GenBank/DDBJ whole genome shotgun (WGS) entry which is preliminary data.</text>
</comment>
<dbReference type="EMBL" id="JAPHNI010000470">
    <property type="protein sequence ID" value="KAJ8110742.1"/>
    <property type="molecule type" value="Genomic_DNA"/>
</dbReference>
<evidence type="ECO:0000313" key="2">
    <source>
        <dbReference type="Proteomes" id="UP001153331"/>
    </source>
</evidence>
<reference evidence="1" key="1">
    <citation type="submission" date="2022-11" db="EMBL/GenBank/DDBJ databases">
        <title>Genome Sequence of Boeremia exigua.</title>
        <authorList>
            <person name="Buettner E."/>
        </authorList>
    </citation>
    <scope>NUCLEOTIDE SEQUENCE</scope>
    <source>
        <strain evidence="1">CU02</strain>
    </source>
</reference>
<sequence>MADSAVDPQIVDIVSRLQAVETAVTEASGKGKSNSSIRRTKRLLNADLAALKAKIASLDDSDNSDDGLDTASDSGDTPTEIIPRLNKVNWTQFMNSVSGESQYTIDVLIGQVKTLWQRKQETLHLIEDGLTEQQLDQHLPNLVTNLPDGLSDSKPISATHESIEQHTEVPERIRINCKKLLATLRDVAGASNLSSGSAVLLRPYKFLVRHEKALRQRCYDLDVRHDSTEQEHPQQHHMSSGDINAAQEDPEIQKKTSVEHNTELEGLKCLLEFMDTYLMPVYQRYRSELPKKISFRNLWYLYRPGDIVVTRTKAASNKNIKLGGSVMSKGSSIQSGKDGPPALWRVLSGTRGRPDLSTLHGSAYSFRPAAPAVNHFRIQCYAITYDGSSYGPIEKVLEIAPFEGERDISTLNPCPARYIENFTEIKAQIRDRGEKFVQYTKPTHCRYVGSTLSEYRIGIPCTLGDKNTVIDGHVIVDFKEARHEDEAWVLTHGLPEADGGSALEVKEDCERWIYSDRMRKERVGAVSDNIYDDDGVDQEDWDDFTASNTFLAAYKRSSSKWVDHEGFEDIDFALLPDCVVGYDLYRHKFAILMLDHLQPQQVNTDGWKDLELPPGHKTMLRAQIRTHFLRKQLRESQTTQSTDIDLVRGKGLGLIILLHGAPGVGKTSTAECVAESLGKPLYPITCGDLGVTAESVEATLARTFAKAEAWDCVLLLDEADVFLAQRTRTDLVRNGIVSVFLRVLEYYKGTLILTTNRVGAFDEAFKSRIHLNLYYPALDETQTHAIWKMNMNRVIKRKQGRVTADEDEIMQFAKRLFDYQCKRGTRWNGRQIRNAFQTALAMAEFEVLPDEGMIADWDILEKIQSRLKVAHFKTVADASREFDAYIEETIGRTDADRARDEQIRADSFERHPPVNARDNHRNAQWSHGPPGHLSEPHPQSAPDFFARSAGFNHSSYHTSQDTASVQAYSRQDLTWSSPQQPGNGRGLSPAPLSQKPEASQQYIPREIEPLAWGQKQDRSEPGFSNLGRGQFDDGWQSSPQTPSNRGQRLPTHRHVRPGTSDSLDDDLY</sequence>
<keyword evidence="2" id="KW-1185">Reference proteome</keyword>
<proteinExistence type="predicted"/>
<gene>
    <name evidence="1" type="ORF">OPT61_g6491</name>
</gene>